<sequence length="606" mass="68791">MGFIDLILKKHQKKEKEFPQDRLQESPEELIPSIEDFQTKNDATETGKTLGERDEILEENESILFHTDSEITTAAALPTPTFSPEPRIKKVGDTEHVNALTKSEMADNKMTAAAVLHSKFTLSEPAIKKVERTETTIPRATSEIAVKGERTLAYTASFTQKKLRELKSLEQLYLPKDLPRKSSEPPASFSQLTRADTVDSTVTPYFIDSLTRKNSQMELVTVDPSAPSYLLSRQASVDEAGFKASMSYDCVPPSRKPPEEPGMEAVQQPQLIPDVPISQLIIKKVTAPDNDFKNNFSLNGYTCWHDNTSLVRENVKLYKQKSRLESIQELRKLLEHLLDNNAYKNLKAIQKSRINLDESRHRSLNWLLLLTEISAIIQVFDSTTGEKFAKPLPIITMHQWLPTQGMAHVLRLINFNIQEIEIYKMIISFFELFADEKTKKDARLLFLEQVIGDLKQIEKELSEVDLDMGQFAHIKYLTIDAFKEDSSHGEGHLSHAYPFEFADVLNWLRALELPKLKSVIIDDFIDNQFKSNFAVLVGFLQKNSSSLKTVILGKCFSEDDREFLKNKLPTVKIALQSEAVPKKQLGFFKKEAKPTLSPATSVLKFA</sequence>
<accession>A0A0W0XQW9</accession>
<dbReference type="STRING" id="458.Lrub_1760"/>
<feature type="compositionally biased region" description="Basic and acidic residues" evidence="1">
    <location>
        <begin position="14"/>
        <end position="25"/>
    </location>
</feature>
<dbReference type="PATRIC" id="fig|458.5.peg.1835"/>
<protein>
    <submittedName>
        <fullName evidence="2">Uncharacterized protein</fullName>
    </submittedName>
</protein>
<dbReference type="Proteomes" id="UP000054608">
    <property type="component" value="Unassembled WGS sequence"/>
</dbReference>
<evidence type="ECO:0000256" key="1">
    <source>
        <dbReference type="SAM" id="MobiDB-lite"/>
    </source>
</evidence>
<comment type="caution">
    <text evidence="2">The sequence shown here is derived from an EMBL/GenBank/DDBJ whole genome shotgun (WGS) entry which is preliminary data.</text>
</comment>
<evidence type="ECO:0000313" key="2">
    <source>
        <dbReference type="EMBL" id="KTD46838.1"/>
    </source>
</evidence>
<dbReference type="EMBL" id="LNYT01000020">
    <property type="protein sequence ID" value="KTD46838.1"/>
    <property type="molecule type" value="Genomic_DNA"/>
</dbReference>
<feature type="region of interest" description="Disordered" evidence="1">
    <location>
        <begin position="14"/>
        <end position="53"/>
    </location>
</feature>
<reference evidence="2 3" key="1">
    <citation type="submission" date="2015-11" db="EMBL/GenBank/DDBJ databases">
        <title>Genomic analysis of 38 Legionella species identifies large and diverse effector repertoires.</title>
        <authorList>
            <person name="Burstein D."/>
            <person name="Amaro F."/>
            <person name="Zusman T."/>
            <person name="Lifshitz Z."/>
            <person name="Cohen O."/>
            <person name="Gilbert J.A."/>
            <person name="Pupko T."/>
            <person name="Shuman H.A."/>
            <person name="Segal G."/>
        </authorList>
    </citation>
    <scope>NUCLEOTIDE SEQUENCE [LARGE SCALE GENOMIC DNA]</scope>
    <source>
        <strain evidence="2 3">WA-270A-C2</strain>
    </source>
</reference>
<gene>
    <name evidence="2" type="ORF">Lrub_1760</name>
</gene>
<proteinExistence type="predicted"/>
<evidence type="ECO:0000313" key="3">
    <source>
        <dbReference type="Proteomes" id="UP000054608"/>
    </source>
</evidence>
<organism evidence="2 3">
    <name type="scientific">Legionella rubrilucens</name>
    <dbReference type="NCBI Taxonomy" id="458"/>
    <lineage>
        <taxon>Bacteria</taxon>
        <taxon>Pseudomonadati</taxon>
        <taxon>Pseudomonadota</taxon>
        <taxon>Gammaproteobacteria</taxon>
        <taxon>Legionellales</taxon>
        <taxon>Legionellaceae</taxon>
        <taxon>Legionella</taxon>
    </lineage>
</organism>
<keyword evidence="3" id="KW-1185">Reference proteome</keyword>
<name>A0A0W0XQW9_9GAMM</name>
<feature type="compositionally biased region" description="Basic and acidic residues" evidence="1">
    <location>
        <begin position="37"/>
        <end position="53"/>
    </location>
</feature>
<dbReference type="AlphaFoldDB" id="A0A0W0XQW9"/>